<name>A0AAV4WST1_9ARAC</name>
<feature type="region of interest" description="Disordered" evidence="1">
    <location>
        <begin position="51"/>
        <end position="86"/>
    </location>
</feature>
<evidence type="ECO:0000313" key="3">
    <source>
        <dbReference type="Proteomes" id="UP001054837"/>
    </source>
</evidence>
<comment type="caution">
    <text evidence="2">The sequence shown here is derived from an EMBL/GenBank/DDBJ whole genome shotgun (WGS) entry which is preliminary data.</text>
</comment>
<evidence type="ECO:0000313" key="2">
    <source>
        <dbReference type="EMBL" id="GIY85329.1"/>
    </source>
</evidence>
<reference evidence="2 3" key="1">
    <citation type="submission" date="2021-06" db="EMBL/GenBank/DDBJ databases">
        <title>Caerostris darwini draft genome.</title>
        <authorList>
            <person name="Kono N."/>
            <person name="Arakawa K."/>
        </authorList>
    </citation>
    <scope>NUCLEOTIDE SEQUENCE [LARGE SCALE GENOMIC DNA]</scope>
</reference>
<dbReference type="EMBL" id="BPLQ01015033">
    <property type="protein sequence ID" value="GIY85329.1"/>
    <property type="molecule type" value="Genomic_DNA"/>
</dbReference>
<accession>A0AAV4WST1</accession>
<gene>
    <name evidence="2" type="ORF">CDAR_317851</name>
</gene>
<proteinExistence type="predicted"/>
<protein>
    <submittedName>
        <fullName evidence="2">Uncharacterized protein</fullName>
    </submittedName>
</protein>
<dbReference type="AlphaFoldDB" id="A0AAV4WST1"/>
<organism evidence="2 3">
    <name type="scientific">Caerostris darwini</name>
    <dbReference type="NCBI Taxonomy" id="1538125"/>
    <lineage>
        <taxon>Eukaryota</taxon>
        <taxon>Metazoa</taxon>
        <taxon>Ecdysozoa</taxon>
        <taxon>Arthropoda</taxon>
        <taxon>Chelicerata</taxon>
        <taxon>Arachnida</taxon>
        <taxon>Araneae</taxon>
        <taxon>Araneomorphae</taxon>
        <taxon>Entelegynae</taxon>
        <taxon>Araneoidea</taxon>
        <taxon>Araneidae</taxon>
        <taxon>Caerostris</taxon>
    </lineage>
</organism>
<dbReference type="Proteomes" id="UP001054837">
    <property type="component" value="Unassembled WGS sequence"/>
</dbReference>
<sequence>MSFRRFPCLTHEWARQRRRIVKEWARQERRIGNIGLKTELLEANMRMGMSFSEQSSPVRPVPLNASSQEEREPSSPHLHPPTQGPSRFWVRCMRKVHDSRLEDEVELSD</sequence>
<keyword evidence="3" id="KW-1185">Reference proteome</keyword>
<evidence type="ECO:0000256" key="1">
    <source>
        <dbReference type="SAM" id="MobiDB-lite"/>
    </source>
</evidence>